<dbReference type="RefSeq" id="WP_153498774.1">
    <property type="nucleotide sequence ID" value="NZ_WIRE01000001.1"/>
</dbReference>
<proteinExistence type="predicted"/>
<evidence type="ECO:0000313" key="2">
    <source>
        <dbReference type="Proteomes" id="UP000469421"/>
    </source>
</evidence>
<sequence length="121" mass="13696">MSLIPQELIEEIDATFTYWYEDGQEIGMEQYSKENCDKARSIVLNLVRVLEEDSLTHKEIIQAFESSVVSMNSLSDQVPSLIETGERETLCELYDEIAKAVGLDPLKYGGGDGVASEWRTW</sequence>
<reference evidence="1 2" key="1">
    <citation type="submission" date="2019-10" db="EMBL/GenBank/DDBJ databases">
        <title>Alcanivorax sp.PA15-N-34 draft genome sequence.</title>
        <authorList>
            <person name="Liao X."/>
            <person name="Shao Z."/>
        </authorList>
    </citation>
    <scope>NUCLEOTIDE SEQUENCE [LARGE SCALE GENOMIC DNA]</scope>
    <source>
        <strain evidence="1 2">PA15-N-34</strain>
    </source>
</reference>
<protein>
    <submittedName>
        <fullName evidence="1">Uncharacterized protein</fullName>
    </submittedName>
</protein>
<accession>A0A6N7LSM3</accession>
<gene>
    <name evidence="1" type="ORF">GFN93_02115</name>
</gene>
<evidence type="ECO:0000313" key="1">
    <source>
        <dbReference type="EMBL" id="MQX52025.1"/>
    </source>
</evidence>
<dbReference type="EMBL" id="WIRE01000001">
    <property type="protein sequence ID" value="MQX52025.1"/>
    <property type="molecule type" value="Genomic_DNA"/>
</dbReference>
<dbReference type="Proteomes" id="UP000469421">
    <property type="component" value="Unassembled WGS sequence"/>
</dbReference>
<dbReference type="AlphaFoldDB" id="A0A6N7LSM3"/>
<comment type="caution">
    <text evidence="1">The sequence shown here is derived from an EMBL/GenBank/DDBJ whole genome shotgun (WGS) entry which is preliminary data.</text>
</comment>
<organism evidence="1 2">
    <name type="scientific">Alcanivorax sediminis</name>
    <dbReference type="NCBI Taxonomy" id="2663008"/>
    <lineage>
        <taxon>Bacteria</taxon>
        <taxon>Pseudomonadati</taxon>
        <taxon>Pseudomonadota</taxon>
        <taxon>Gammaproteobacteria</taxon>
        <taxon>Oceanospirillales</taxon>
        <taxon>Alcanivoracaceae</taxon>
        <taxon>Alcanivorax</taxon>
    </lineage>
</organism>
<keyword evidence="2" id="KW-1185">Reference proteome</keyword>
<name>A0A6N7LSM3_9GAMM</name>